<dbReference type="Proteomes" id="UP001168575">
    <property type="component" value="Unassembled WGS sequence"/>
</dbReference>
<dbReference type="InterPro" id="IPR041854">
    <property type="entry name" value="BFD-like_2Fe2S-bd_dom_sf"/>
</dbReference>
<name>A0AA43RGF9_9ACTN</name>
<proteinExistence type="predicted"/>
<evidence type="ECO:0000313" key="2">
    <source>
        <dbReference type="EMBL" id="MDO4841383.1"/>
    </source>
</evidence>
<comment type="caution">
    <text evidence="2">The sequence shown here is derived from an EMBL/GenBank/DDBJ whole genome shotgun (WGS) entry which is preliminary data.</text>
</comment>
<dbReference type="EMBL" id="JAUMVS010000014">
    <property type="protein sequence ID" value="MDO4841383.1"/>
    <property type="molecule type" value="Genomic_DNA"/>
</dbReference>
<evidence type="ECO:0000313" key="3">
    <source>
        <dbReference type="Proteomes" id="UP001168575"/>
    </source>
</evidence>
<sequence length="76" mass="8617">MDRKDEIICYCSNVTRGDIEQAMNDGAKTLKDIKLATGACTVCRCEELNPKKKCCCKDIREVMSEYAKQHPEIKDS</sequence>
<reference evidence="2" key="1">
    <citation type="submission" date="2023-07" db="EMBL/GenBank/DDBJ databases">
        <title>Between Cages and Wild: Unraveling the Impact of Captivity on Animal Microbiomes and Antimicrobial Resistance.</title>
        <authorList>
            <person name="Schmartz G.P."/>
            <person name="Rehner J."/>
            <person name="Schuff M.J."/>
            <person name="Becker S.L."/>
            <person name="Kravczyk M."/>
            <person name="Gurevich A."/>
            <person name="Francke R."/>
            <person name="Mueller R."/>
            <person name="Keller V."/>
            <person name="Keller A."/>
        </authorList>
    </citation>
    <scope>NUCLEOTIDE SEQUENCE</scope>
    <source>
        <strain evidence="2">S12M_St_49</strain>
    </source>
</reference>
<gene>
    <name evidence="2" type="ORF">Q3982_01745</name>
</gene>
<feature type="domain" description="BFD-like [2Fe-2S]-binding" evidence="1">
    <location>
        <begin position="7"/>
        <end position="45"/>
    </location>
</feature>
<organism evidence="2 3">
    <name type="scientific">Phoenicibacter congonensis</name>
    <dbReference type="NCBI Taxonomy" id="1944646"/>
    <lineage>
        <taxon>Bacteria</taxon>
        <taxon>Bacillati</taxon>
        <taxon>Actinomycetota</taxon>
        <taxon>Coriobacteriia</taxon>
        <taxon>Eggerthellales</taxon>
        <taxon>Eggerthellaceae</taxon>
        <taxon>Phoenicibacter</taxon>
    </lineage>
</organism>
<dbReference type="InterPro" id="IPR007419">
    <property type="entry name" value="BFD-like_2Fe2S-bd_dom"/>
</dbReference>
<dbReference type="Gene3D" id="1.10.10.1100">
    <property type="entry name" value="BFD-like [2Fe-2S]-binding domain"/>
    <property type="match status" value="1"/>
</dbReference>
<evidence type="ECO:0000259" key="1">
    <source>
        <dbReference type="Pfam" id="PF04324"/>
    </source>
</evidence>
<dbReference type="AlphaFoldDB" id="A0AA43RGF9"/>
<accession>A0AA43RGF9</accession>
<protein>
    <submittedName>
        <fullName evidence="2">(2Fe-2S)-binding protein</fullName>
    </submittedName>
</protein>
<keyword evidence="3" id="KW-1185">Reference proteome</keyword>
<dbReference type="Pfam" id="PF04324">
    <property type="entry name" value="Fer2_BFD"/>
    <property type="match status" value="1"/>
</dbReference>